<evidence type="ECO:0000256" key="1">
    <source>
        <dbReference type="SAM" id="MobiDB-lite"/>
    </source>
</evidence>
<sequence>WPGDTRAEDPEDGELPGSGWPGSKSQILGNKLKSIFKIKGKTNNSGDSTTDEPLDLNVIQSRVGTLTIAVGGVRRGIGVTHHAIQIALYLSKFGNVACCELGNIEEATFWTFNPGKENPFNINNVDFHPCCSNYVNLVYSKKYDFVVLDIGSIKNQTGLMPISQEFVRASQKILISSSSIWDYQDLIKTIELLHLNNYLNGTHILMNFSNEKVFEDIQESLNIKQQDHFGIQLHKSTLRPDLFKDWDSELYRQIFGG</sequence>
<dbReference type="EMBL" id="FTNK01000040">
    <property type="protein sequence ID" value="SIR71224.1"/>
    <property type="molecule type" value="Genomic_DNA"/>
</dbReference>
<name>A0ABY1KEL3_9BACL</name>
<protein>
    <submittedName>
        <fullName evidence="2">Uncharacterized protein</fullName>
    </submittedName>
</protein>
<dbReference type="Proteomes" id="UP000186666">
    <property type="component" value="Unassembled WGS sequence"/>
</dbReference>
<comment type="caution">
    <text evidence="2">The sequence shown here is derived from an EMBL/GenBank/DDBJ whole genome shotgun (WGS) entry which is preliminary data.</text>
</comment>
<evidence type="ECO:0000313" key="3">
    <source>
        <dbReference type="Proteomes" id="UP000186666"/>
    </source>
</evidence>
<organism evidence="2 3">
    <name type="scientific">Paenibacillus macquariensis</name>
    <dbReference type="NCBI Taxonomy" id="948756"/>
    <lineage>
        <taxon>Bacteria</taxon>
        <taxon>Bacillati</taxon>
        <taxon>Bacillota</taxon>
        <taxon>Bacilli</taxon>
        <taxon>Bacillales</taxon>
        <taxon>Paenibacillaceae</taxon>
        <taxon>Paenibacillus</taxon>
    </lineage>
</organism>
<dbReference type="RefSeq" id="WP_170878625.1">
    <property type="nucleotide sequence ID" value="NZ_FTNK01000040.1"/>
</dbReference>
<reference evidence="2 3" key="1">
    <citation type="submission" date="2017-01" db="EMBL/GenBank/DDBJ databases">
        <authorList>
            <person name="Varghese N."/>
            <person name="Submissions S."/>
        </authorList>
    </citation>
    <scope>NUCLEOTIDE SEQUENCE [LARGE SCALE GENOMIC DNA]</scope>
    <source>
        <strain evidence="2 3">ATCC 23464</strain>
    </source>
</reference>
<feature type="non-terminal residue" evidence="2">
    <location>
        <position position="1"/>
    </location>
</feature>
<keyword evidence="3" id="KW-1185">Reference proteome</keyword>
<accession>A0ABY1KEL3</accession>
<evidence type="ECO:0000313" key="2">
    <source>
        <dbReference type="EMBL" id="SIR71224.1"/>
    </source>
</evidence>
<gene>
    <name evidence="2" type="ORF">SAMN05421578_14013</name>
</gene>
<proteinExistence type="predicted"/>
<feature type="region of interest" description="Disordered" evidence="1">
    <location>
        <begin position="1"/>
        <end position="24"/>
    </location>
</feature>